<dbReference type="AlphaFoldDB" id="A0AAU2VC01"/>
<evidence type="ECO:0000313" key="1">
    <source>
        <dbReference type="EMBL" id="WTW64611.1"/>
    </source>
</evidence>
<name>A0AAU2VC01_9ACTN</name>
<accession>A0AAU2VC01</accession>
<gene>
    <name evidence="1" type="ORF">OG549_30375</name>
</gene>
<proteinExistence type="predicted"/>
<reference evidence="1" key="1">
    <citation type="submission" date="2022-10" db="EMBL/GenBank/DDBJ databases">
        <title>The complete genomes of actinobacterial strains from the NBC collection.</title>
        <authorList>
            <person name="Joergensen T.S."/>
            <person name="Alvarez Arevalo M."/>
            <person name="Sterndorff E.B."/>
            <person name="Faurdal D."/>
            <person name="Vuksanovic O."/>
            <person name="Mourched A.-S."/>
            <person name="Charusanti P."/>
            <person name="Shaw S."/>
            <person name="Blin K."/>
            <person name="Weber T."/>
        </authorList>
    </citation>
    <scope>NUCLEOTIDE SEQUENCE</scope>
    <source>
        <strain evidence="1">NBC_00003</strain>
    </source>
</reference>
<protein>
    <submittedName>
        <fullName evidence="1">Uncharacterized protein</fullName>
    </submittedName>
</protein>
<organism evidence="1">
    <name type="scientific">Streptomyces sp. NBC_00003</name>
    <dbReference type="NCBI Taxonomy" id="2903608"/>
    <lineage>
        <taxon>Bacteria</taxon>
        <taxon>Bacillati</taxon>
        <taxon>Actinomycetota</taxon>
        <taxon>Actinomycetes</taxon>
        <taxon>Kitasatosporales</taxon>
        <taxon>Streptomycetaceae</taxon>
        <taxon>Streptomyces</taxon>
    </lineage>
</organism>
<sequence length="52" mass="5914">MVRQLDGLSRRMEPHAAYWPVREYLAHFDDARRARTLLLADIIPPSPGGTPV</sequence>
<dbReference type="EMBL" id="CP108318">
    <property type="protein sequence ID" value="WTW64611.1"/>
    <property type="molecule type" value="Genomic_DNA"/>
</dbReference>